<evidence type="ECO:0000256" key="3">
    <source>
        <dbReference type="RuleBase" id="RU361235"/>
    </source>
</evidence>
<dbReference type="Gene3D" id="3.40.50.1820">
    <property type="entry name" value="alpha/beta hydrolase"/>
    <property type="match status" value="1"/>
</dbReference>
<evidence type="ECO:0000256" key="1">
    <source>
        <dbReference type="ARBA" id="ARBA00005964"/>
    </source>
</evidence>
<dbReference type="ESTHER" id="penca-a0a0g4nv92">
    <property type="family name" value="Fungal_carboxylesterase_lipase"/>
</dbReference>
<keyword evidence="2 3" id="KW-0378">Hydrolase</keyword>
<dbReference type="PROSITE" id="PS00941">
    <property type="entry name" value="CARBOXYLESTERASE_B_2"/>
    <property type="match status" value="1"/>
</dbReference>
<feature type="domain" description="Carboxylesterase type B" evidence="4">
    <location>
        <begin position="30"/>
        <end position="531"/>
    </location>
</feature>
<gene>
    <name evidence="5" type="ORF">PCAMFM013_S001g000957</name>
</gene>
<dbReference type="PANTHER" id="PTHR43918">
    <property type="entry name" value="ACETYLCHOLINESTERASE"/>
    <property type="match status" value="1"/>
</dbReference>
<dbReference type="InterPro" id="IPR029058">
    <property type="entry name" value="AB_hydrolase_fold"/>
</dbReference>
<dbReference type="AlphaFoldDB" id="A0A0G4NV92"/>
<dbReference type="Pfam" id="PF00135">
    <property type="entry name" value="COesterase"/>
    <property type="match status" value="1"/>
</dbReference>
<dbReference type="GO" id="GO:0017000">
    <property type="term" value="P:antibiotic biosynthetic process"/>
    <property type="evidence" value="ECO:0007669"/>
    <property type="project" value="UniProtKB-ARBA"/>
</dbReference>
<keyword evidence="6" id="KW-1185">Reference proteome</keyword>
<proteinExistence type="inferred from homology"/>
<dbReference type="GO" id="GO:0052689">
    <property type="term" value="F:carboxylic ester hydrolase activity"/>
    <property type="evidence" value="ECO:0007669"/>
    <property type="project" value="TreeGrafter"/>
</dbReference>
<dbReference type="InterPro" id="IPR019819">
    <property type="entry name" value="Carboxylesterase_B_CS"/>
</dbReference>
<dbReference type="InterPro" id="IPR002018">
    <property type="entry name" value="CarbesteraseB"/>
</dbReference>
<dbReference type="EMBL" id="HG793134">
    <property type="protein sequence ID" value="CRL17997.1"/>
    <property type="molecule type" value="Genomic_DNA"/>
</dbReference>
<organism evidence="5 6">
    <name type="scientific">Penicillium camemberti (strain FM 013)</name>
    <dbReference type="NCBI Taxonomy" id="1429867"/>
    <lineage>
        <taxon>Eukaryota</taxon>
        <taxon>Fungi</taxon>
        <taxon>Dikarya</taxon>
        <taxon>Ascomycota</taxon>
        <taxon>Pezizomycotina</taxon>
        <taxon>Eurotiomycetes</taxon>
        <taxon>Eurotiomycetidae</taxon>
        <taxon>Eurotiales</taxon>
        <taxon>Aspergillaceae</taxon>
        <taxon>Penicillium</taxon>
    </lineage>
</organism>
<evidence type="ECO:0000313" key="5">
    <source>
        <dbReference type="EMBL" id="CRL17997.1"/>
    </source>
</evidence>
<dbReference type="STRING" id="1429867.A0A0G4NV92"/>
<dbReference type="GO" id="GO:0072330">
    <property type="term" value="P:monocarboxylic acid biosynthetic process"/>
    <property type="evidence" value="ECO:0007669"/>
    <property type="project" value="UniProtKB-ARBA"/>
</dbReference>
<protein>
    <recommendedName>
        <fullName evidence="3">Carboxylic ester hydrolase</fullName>
        <ecNumber evidence="3">3.1.1.-</ecNumber>
    </recommendedName>
</protein>
<name>A0A0G4NV92_PENC3</name>
<evidence type="ECO:0000256" key="2">
    <source>
        <dbReference type="ARBA" id="ARBA00022801"/>
    </source>
</evidence>
<dbReference type="InterPro" id="IPR050654">
    <property type="entry name" value="AChE-related_enzymes"/>
</dbReference>
<evidence type="ECO:0000259" key="4">
    <source>
        <dbReference type="Pfam" id="PF00135"/>
    </source>
</evidence>
<dbReference type="EC" id="3.1.1.-" evidence="3"/>
<comment type="similarity">
    <text evidence="1 3">Belongs to the type-B carboxylesterase/lipase family.</text>
</comment>
<dbReference type="SUPFAM" id="SSF53474">
    <property type="entry name" value="alpha/beta-Hydrolases"/>
    <property type="match status" value="1"/>
</dbReference>
<dbReference type="InterPro" id="IPR019826">
    <property type="entry name" value="Carboxylesterase_B_AS"/>
</dbReference>
<accession>A0A0G4NV92</accession>
<sequence>MIAIQRVIILTAGLFGGLMLASPSHSMSRSPIIDLEYSRYRGIALSNGVDQYLGIRYAKAPLGGLRFRGPEDPEDTVGVSDASSFGPLCVGVGESVNDSFGEDCLFINVWRPRNASADSNLPVWLFIQGGGYANNSNGNYNGSEVVQQSGHNIIFVNFNYRVGALGFLASEHVRKNGDLNAGLLDQRKALHWVQKHIRNFGGNPDHVVIHGDSAGAGSVAYHLTAYGQRNTTLFIGAVAESPFWPTQRTVAQMEFQYDRFVKDVNCHKAKDSLTCLRSVDIKTIQKYNVDRPFPGGSPTPIPRWYFLPVVDGDLILDHLYNLFSEGKFIHVPLLVGDETDEGTDFAYNASSKSEVAQFMKNNYPELSHNQLDTINKAYEHVEPLPKHAAYFASAAGAYGDSTFTCPGNFMTASMAASFSSHRVWNYRYNVRDPKKIANGMGVSHIFDLPAIFGIGGTNEPTYSYASSNAKIIPITMNYYLSFIKVLDPNIYRYKDAPEWQPWGPGAGQRLRLQTNSTEMEAIPSLEVERCSMWKSFAADMQQ</sequence>
<dbReference type="Proteomes" id="UP000053732">
    <property type="component" value="Unassembled WGS sequence"/>
</dbReference>
<evidence type="ECO:0000313" key="6">
    <source>
        <dbReference type="Proteomes" id="UP000053732"/>
    </source>
</evidence>
<reference evidence="5 6" key="1">
    <citation type="journal article" date="2014" name="Nat. Commun.">
        <title>Multiple recent horizontal transfers of a large genomic region in cheese making fungi.</title>
        <authorList>
            <person name="Cheeseman K."/>
            <person name="Ropars J."/>
            <person name="Renault P."/>
            <person name="Dupont J."/>
            <person name="Gouzy J."/>
            <person name="Branca A."/>
            <person name="Abraham A.L."/>
            <person name="Ceppi M."/>
            <person name="Conseiller E."/>
            <person name="Debuchy R."/>
            <person name="Malagnac F."/>
            <person name="Goarin A."/>
            <person name="Silar P."/>
            <person name="Lacoste S."/>
            <person name="Sallet E."/>
            <person name="Bensimon A."/>
            <person name="Giraud T."/>
            <person name="Brygoo Y."/>
        </authorList>
    </citation>
    <scope>NUCLEOTIDE SEQUENCE [LARGE SCALE GENOMIC DNA]</scope>
    <source>
        <strain evidence="6">FM 013</strain>
    </source>
</reference>
<dbReference type="PROSITE" id="PS00122">
    <property type="entry name" value="CARBOXYLESTERASE_B_1"/>
    <property type="match status" value="1"/>
</dbReference>
<dbReference type="PANTHER" id="PTHR43918:SF4">
    <property type="entry name" value="CARBOXYLIC ESTER HYDROLASE"/>
    <property type="match status" value="1"/>
</dbReference>